<dbReference type="EMBL" id="CP032489">
    <property type="protein sequence ID" value="AYD49062.1"/>
    <property type="molecule type" value="Genomic_DNA"/>
</dbReference>
<proteinExistence type="predicted"/>
<keyword evidence="3" id="KW-1185">Reference proteome</keyword>
<reference evidence="2 3" key="1">
    <citation type="submission" date="2018-09" db="EMBL/GenBank/DDBJ databases">
        <title>Arachidicoccus sp. nov., a bacterium isolated from soil.</title>
        <authorList>
            <person name="Weon H.-Y."/>
            <person name="Kwon S.-W."/>
            <person name="Lee S.A."/>
        </authorList>
    </citation>
    <scope>NUCLEOTIDE SEQUENCE [LARGE SCALE GENOMIC DNA]</scope>
    <source>
        <strain evidence="2 3">KIS59-12</strain>
    </source>
</reference>
<keyword evidence="1" id="KW-0472">Membrane</keyword>
<dbReference type="AlphaFoldDB" id="A0A386HTQ5"/>
<dbReference type="Proteomes" id="UP000266118">
    <property type="component" value="Chromosome"/>
</dbReference>
<protein>
    <submittedName>
        <fullName evidence="2">Uncharacterized protein</fullName>
    </submittedName>
</protein>
<name>A0A386HTQ5_9BACT</name>
<accession>A0A386HTQ5</accession>
<organism evidence="2 3">
    <name type="scientific">Arachidicoccus soli</name>
    <dbReference type="NCBI Taxonomy" id="2341117"/>
    <lineage>
        <taxon>Bacteria</taxon>
        <taxon>Pseudomonadati</taxon>
        <taxon>Bacteroidota</taxon>
        <taxon>Chitinophagia</taxon>
        <taxon>Chitinophagales</taxon>
        <taxon>Chitinophagaceae</taxon>
        <taxon>Arachidicoccus</taxon>
    </lineage>
</organism>
<evidence type="ECO:0000313" key="2">
    <source>
        <dbReference type="EMBL" id="AYD49062.1"/>
    </source>
</evidence>
<gene>
    <name evidence="2" type="ORF">D6B99_16425</name>
</gene>
<evidence type="ECO:0000256" key="1">
    <source>
        <dbReference type="SAM" id="Phobius"/>
    </source>
</evidence>
<evidence type="ECO:0000313" key="3">
    <source>
        <dbReference type="Proteomes" id="UP000266118"/>
    </source>
</evidence>
<dbReference type="KEGG" id="ark:D6B99_16425"/>
<keyword evidence="1" id="KW-1133">Transmembrane helix</keyword>
<keyword evidence="1" id="KW-0812">Transmembrane</keyword>
<sequence length="123" mass="14332">MNDYKRTLEEFRTFYKTRYDVTLDDEILYFIVRVNEMQVSLKKEITSIPKLTFKSGKDYFMFGLGKTILPAAIFLIVCIVIIWLVSNSISGEHLHSSVVMKSHIPFLKIVSDSSEYLMPLQKK</sequence>
<dbReference type="RefSeq" id="WP_119990419.1">
    <property type="nucleotide sequence ID" value="NZ_CP032489.1"/>
</dbReference>
<feature type="transmembrane region" description="Helical" evidence="1">
    <location>
        <begin position="59"/>
        <end position="85"/>
    </location>
</feature>